<dbReference type="AlphaFoldDB" id="C6CCQ7"/>
<keyword evidence="1" id="KW-0436">Ligase</keyword>
<dbReference type="PROSITE" id="PS50975">
    <property type="entry name" value="ATP_GRASP"/>
    <property type="match status" value="1"/>
</dbReference>
<reference evidence="6" key="1">
    <citation type="submission" date="2009-06" db="EMBL/GenBank/DDBJ databases">
        <title>Complete sequence of Dickeya dadantii Ech703.</title>
        <authorList>
            <consortium name="US DOE Joint Genome Institute"/>
            <person name="Lucas S."/>
            <person name="Copeland A."/>
            <person name="Lapidus A."/>
            <person name="Glavina del Rio T."/>
            <person name="Dalin E."/>
            <person name="Tice H."/>
            <person name="Bruce D."/>
            <person name="Goodwin L."/>
            <person name="Pitluck S."/>
            <person name="Chertkov O."/>
            <person name="Brettin T."/>
            <person name="Detter J.C."/>
            <person name="Han C."/>
            <person name="Larimer F."/>
            <person name="Land M."/>
            <person name="Hauser L."/>
            <person name="Kyrpides N."/>
            <person name="Mikhailova N."/>
            <person name="Balakrishnan V."/>
            <person name="Glasner J."/>
            <person name="Perna N.T."/>
        </authorList>
    </citation>
    <scope>NUCLEOTIDE SEQUENCE [LARGE SCALE GENOMIC DNA]</scope>
    <source>
        <strain evidence="6">Ech703</strain>
    </source>
</reference>
<dbReference type="GO" id="GO:0046872">
    <property type="term" value="F:metal ion binding"/>
    <property type="evidence" value="ECO:0007669"/>
    <property type="project" value="InterPro"/>
</dbReference>
<dbReference type="HOGENOM" id="CLU_029016_6_0_6"/>
<dbReference type="GO" id="GO:0005524">
    <property type="term" value="F:ATP binding"/>
    <property type="evidence" value="ECO:0007669"/>
    <property type="project" value="UniProtKB-UniRule"/>
</dbReference>
<feature type="domain" description="ATP-grasp" evidence="5">
    <location>
        <begin position="116"/>
        <end position="298"/>
    </location>
</feature>
<dbReference type="GO" id="GO:0016874">
    <property type="term" value="F:ligase activity"/>
    <property type="evidence" value="ECO:0007669"/>
    <property type="project" value="UniProtKB-KW"/>
</dbReference>
<evidence type="ECO:0000256" key="2">
    <source>
        <dbReference type="ARBA" id="ARBA00022741"/>
    </source>
</evidence>
<protein>
    <submittedName>
        <fullName evidence="6">Siderophore biosynthesis protein</fullName>
    </submittedName>
</protein>
<keyword evidence="7" id="KW-1185">Reference proteome</keyword>
<name>C6CCQ7_MUSP7</name>
<gene>
    <name evidence="6" type="ordered locus">Dd703_3136</name>
</gene>
<dbReference type="Proteomes" id="UP000002734">
    <property type="component" value="Chromosome"/>
</dbReference>
<organism evidence="6 7">
    <name type="scientific">Musicola paradisiaca (strain Ech703)</name>
    <name type="common">Dickeya paradisiaca</name>
    <name type="synonym">Dickeya dadantii</name>
    <dbReference type="NCBI Taxonomy" id="579405"/>
    <lineage>
        <taxon>Bacteria</taxon>
        <taxon>Pseudomonadati</taxon>
        <taxon>Pseudomonadota</taxon>
        <taxon>Gammaproteobacteria</taxon>
        <taxon>Enterobacterales</taxon>
        <taxon>Pectobacteriaceae</taxon>
        <taxon>Musicola</taxon>
    </lineage>
</organism>
<evidence type="ECO:0000256" key="4">
    <source>
        <dbReference type="PROSITE-ProRule" id="PRU00409"/>
    </source>
</evidence>
<dbReference type="InterPro" id="IPR052032">
    <property type="entry name" value="ATP-dep_AA_Ligase"/>
</dbReference>
<dbReference type="KEGG" id="dda:Dd703_3136"/>
<evidence type="ECO:0000259" key="5">
    <source>
        <dbReference type="PROSITE" id="PS50975"/>
    </source>
</evidence>
<dbReference type="SUPFAM" id="SSF56059">
    <property type="entry name" value="Glutathione synthetase ATP-binding domain-like"/>
    <property type="match status" value="1"/>
</dbReference>
<dbReference type="EMBL" id="CP001654">
    <property type="protein sequence ID" value="ACS86900.1"/>
    <property type="molecule type" value="Genomic_DNA"/>
</dbReference>
<sequence>MSQHAPLVIVTHVVNAAVTEGFIPAARQLGYPVLLLTDQGKAHNQVLHGAAAILECDVFNPLSILDTLTDHGITPAALFSNSDHLQTSTAIAAAALDLPGKDWRICYAAKEKWRMRQRLSALGLPSTWSSQLLPDSRVEASWPWPLVLKPSQGVASMDVTLMPTPQALEQFLAPQASRATLLLEQFIDGPLFTLETLGDGRDLLAVGGFDVELSPPPHFIETQARWQGEYSRRWRQQALEQLRRFGVGFGVCHSEFIATPSGPVLVEINYRSIGDGREFLLDRILPGGWFTPILQLHLGQPLPPQQPSHTEALIHYLVAQQEGRLKQAPQPAAHDGLRYRPLKQAGDDISLTHSNKDYLGVLYLQADDRQQLERLYQQTLQQLTWEIA</sequence>
<dbReference type="eggNOG" id="COG2232">
    <property type="taxonomic scope" value="Bacteria"/>
</dbReference>
<evidence type="ECO:0000256" key="3">
    <source>
        <dbReference type="ARBA" id="ARBA00022840"/>
    </source>
</evidence>
<dbReference type="PANTHER" id="PTHR43585">
    <property type="entry name" value="FUMIPYRROLE BIOSYNTHESIS PROTEIN C"/>
    <property type="match status" value="1"/>
</dbReference>
<dbReference type="Gene3D" id="3.30.470.20">
    <property type="entry name" value="ATP-grasp fold, B domain"/>
    <property type="match status" value="1"/>
</dbReference>
<proteinExistence type="predicted"/>
<accession>C6CCQ7</accession>
<dbReference type="STRING" id="579405.Dd703_3136"/>
<evidence type="ECO:0000256" key="1">
    <source>
        <dbReference type="ARBA" id="ARBA00022598"/>
    </source>
</evidence>
<evidence type="ECO:0000313" key="7">
    <source>
        <dbReference type="Proteomes" id="UP000002734"/>
    </source>
</evidence>
<evidence type="ECO:0000313" key="6">
    <source>
        <dbReference type="EMBL" id="ACS86900.1"/>
    </source>
</evidence>
<keyword evidence="2 4" id="KW-0547">Nucleotide-binding</keyword>
<dbReference type="PANTHER" id="PTHR43585:SF2">
    <property type="entry name" value="ATP-GRASP ENZYME FSQD"/>
    <property type="match status" value="1"/>
</dbReference>
<dbReference type="InterPro" id="IPR011761">
    <property type="entry name" value="ATP-grasp"/>
</dbReference>
<dbReference type="RefSeq" id="WP_015854800.1">
    <property type="nucleotide sequence ID" value="NC_012880.1"/>
</dbReference>
<keyword evidence="3 4" id="KW-0067">ATP-binding</keyword>